<evidence type="ECO:0000313" key="3">
    <source>
        <dbReference type="EMBL" id="CUA95395.1"/>
    </source>
</evidence>
<sequence length="224" mass="23984">MSSTPPSTVTRIRAAQQIRTFLSAWARDPMGVAAVLPSGRQLSQKMLKPLALLPGSDPAQLRVIELGAGTGAFTRALVDHGLRHANLLVVERDAALHGLLRQRFPELQVIRADACALRTAAQASGYLADGPADAVISGLGLLSMPRATQRSILGEAFSVLRPGGCFVQFTYGHASPVSRALREELGLHVRRSGLAWRNAPPASVFVYQRAFTAVHTCGRADETE</sequence>
<evidence type="ECO:0000259" key="2">
    <source>
        <dbReference type="Pfam" id="PF13649"/>
    </source>
</evidence>
<dbReference type="InterPro" id="IPR029063">
    <property type="entry name" value="SAM-dependent_MTases_sf"/>
</dbReference>
<dbReference type="InterPro" id="IPR020596">
    <property type="entry name" value="rRNA_Ade_Mease_Trfase_CS"/>
</dbReference>
<accession>A0A0K6HWX8</accession>
<keyword evidence="4" id="KW-1185">Reference proteome</keyword>
<dbReference type="STRING" id="339866.GCA_001418255_00962"/>
<dbReference type="PROSITE" id="PS01131">
    <property type="entry name" value="RRNA_A_DIMETH"/>
    <property type="match status" value="1"/>
</dbReference>
<reference evidence="4" key="1">
    <citation type="submission" date="2015-08" db="EMBL/GenBank/DDBJ databases">
        <authorList>
            <person name="Varghese N."/>
        </authorList>
    </citation>
    <scope>NUCLEOTIDE SEQUENCE [LARGE SCALE GENOMIC DNA]</scope>
    <source>
        <strain evidence="4">DSM 18181</strain>
    </source>
</reference>
<evidence type="ECO:0000256" key="1">
    <source>
        <dbReference type="ARBA" id="ARBA00022691"/>
    </source>
</evidence>
<dbReference type="SUPFAM" id="SSF53335">
    <property type="entry name" value="S-adenosyl-L-methionine-dependent methyltransferases"/>
    <property type="match status" value="1"/>
</dbReference>
<dbReference type="Gene3D" id="3.40.50.150">
    <property type="entry name" value="Vaccinia Virus protein VP39"/>
    <property type="match status" value="1"/>
</dbReference>
<keyword evidence="1" id="KW-0949">S-adenosyl-L-methionine</keyword>
<dbReference type="GO" id="GO:0000179">
    <property type="term" value="F:rRNA (adenine-N6,N6-)-dimethyltransferase activity"/>
    <property type="evidence" value="ECO:0007669"/>
    <property type="project" value="InterPro"/>
</dbReference>
<dbReference type="InterPro" id="IPR041698">
    <property type="entry name" value="Methyltransf_25"/>
</dbReference>
<dbReference type="OrthoDB" id="9805585at2"/>
<evidence type="ECO:0000313" key="4">
    <source>
        <dbReference type="Proteomes" id="UP000183649"/>
    </source>
</evidence>
<protein>
    <submittedName>
        <fullName evidence="3">Phospholipid N-methyltransferase</fullName>
    </submittedName>
</protein>
<dbReference type="RefSeq" id="WP_055449898.1">
    <property type="nucleotide sequence ID" value="NZ_CYHF01000003.1"/>
</dbReference>
<gene>
    <name evidence="3" type="ORF">Ga0061069_10382</name>
</gene>
<proteinExistence type="predicted"/>
<keyword evidence="3" id="KW-0489">Methyltransferase</keyword>
<dbReference type="Pfam" id="PF13649">
    <property type="entry name" value="Methyltransf_25"/>
    <property type="match status" value="1"/>
</dbReference>
<keyword evidence="3" id="KW-0808">Transferase</keyword>
<dbReference type="AlphaFoldDB" id="A0A0K6HWX8"/>
<organism evidence="3 4">
    <name type="scientific">Thiomonas bhubaneswarensis</name>
    <dbReference type="NCBI Taxonomy" id="339866"/>
    <lineage>
        <taxon>Bacteria</taxon>
        <taxon>Pseudomonadati</taxon>
        <taxon>Pseudomonadota</taxon>
        <taxon>Betaproteobacteria</taxon>
        <taxon>Burkholderiales</taxon>
        <taxon>Thiomonas</taxon>
    </lineage>
</organism>
<dbReference type="EMBL" id="CYHF01000003">
    <property type="protein sequence ID" value="CUA95395.1"/>
    <property type="molecule type" value="Genomic_DNA"/>
</dbReference>
<dbReference type="CDD" id="cd02440">
    <property type="entry name" value="AdoMet_MTases"/>
    <property type="match status" value="1"/>
</dbReference>
<feature type="domain" description="Methyltransferase" evidence="2">
    <location>
        <begin position="63"/>
        <end position="164"/>
    </location>
</feature>
<name>A0A0K6HWX8_9BURK</name>
<dbReference type="Proteomes" id="UP000183649">
    <property type="component" value="Unassembled WGS sequence"/>
</dbReference>